<dbReference type="AlphaFoldDB" id="A0A8X8WQD8"/>
<gene>
    <name evidence="2" type="ORF">SASPL_140157</name>
</gene>
<dbReference type="PANTHER" id="PTHR15678">
    <property type="entry name" value="ANTIGEN MLAA-22-RELATED"/>
    <property type="match status" value="1"/>
</dbReference>
<dbReference type="Pfam" id="PF10344">
    <property type="entry name" value="Hobbit"/>
    <property type="match status" value="1"/>
</dbReference>
<evidence type="ECO:0000313" key="2">
    <source>
        <dbReference type="EMBL" id="KAG6398690.1"/>
    </source>
</evidence>
<keyword evidence="3" id="KW-1185">Reference proteome</keyword>
<feature type="transmembrane region" description="Helical" evidence="1">
    <location>
        <begin position="35"/>
        <end position="53"/>
    </location>
</feature>
<name>A0A8X8WQD8_SALSN</name>
<evidence type="ECO:0000313" key="3">
    <source>
        <dbReference type="Proteomes" id="UP000298416"/>
    </source>
</evidence>
<keyword evidence="1" id="KW-0812">Transmembrane</keyword>
<proteinExistence type="predicted"/>
<dbReference type="InterPro" id="IPR045167">
    <property type="entry name" value="Hobbit"/>
</dbReference>
<reference evidence="2" key="2">
    <citation type="submission" date="2020-08" db="EMBL/GenBank/DDBJ databases">
        <title>Plant Genome Project.</title>
        <authorList>
            <person name="Zhang R.-G."/>
        </authorList>
    </citation>
    <scope>NUCLEOTIDE SEQUENCE</scope>
    <source>
        <strain evidence="2">Huo1</strain>
        <tissue evidence="2">Leaf</tissue>
    </source>
</reference>
<sequence>MEAYPAKFLSGFLVVSVLLWIVFMRLGKNLQRNVMSFMVGMAFASRLLAWILSRVMGASIGFRIGGWKCLRDVVLKFNKGAVESISVGEIRLSLRQSLVKLGVGFIARDPKLQVLICDLEIVFRSSKKSPQKARSRKSRSSGRGKWMVFVNMARFLSVYISDLVLKDIQKFVLYVYMTPKATLDIKELRVDISKDGGSEAGLFVKLLLFPITVHLGESRVASDQTVVSGESSSANQLTDGVCAPFSCEEFSLLCELGHNRSVLFLDCFRMIHGNFLVDITTFSTC</sequence>
<feature type="transmembrane region" description="Helical" evidence="1">
    <location>
        <begin position="6"/>
        <end position="23"/>
    </location>
</feature>
<dbReference type="PANTHER" id="PTHR15678:SF6">
    <property type="entry name" value="BRIDGE-LIKE LIPID TRANSFER PROTEIN FAMILY MEMBER 2"/>
    <property type="match status" value="1"/>
</dbReference>
<keyword evidence="1" id="KW-0472">Membrane</keyword>
<accession>A0A8X8WQD8</accession>
<organism evidence="2">
    <name type="scientific">Salvia splendens</name>
    <name type="common">Scarlet sage</name>
    <dbReference type="NCBI Taxonomy" id="180675"/>
    <lineage>
        <taxon>Eukaryota</taxon>
        <taxon>Viridiplantae</taxon>
        <taxon>Streptophyta</taxon>
        <taxon>Embryophyta</taxon>
        <taxon>Tracheophyta</taxon>
        <taxon>Spermatophyta</taxon>
        <taxon>Magnoliopsida</taxon>
        <taxon>eudicotyledons</taxon>
        <taxon>Gunneridae</taxon>
        <taxon>Pentapetalae</taxon>
        <taxon>asterids</taxon>
        <taxon>lamiids</taxon>
        <taxon>Lamiales</taxon>
        <taxon>Lamiaceae</taxon>
        <taxon>Nepetoideae</taxon>
        <taxon>Mentheae</taxon>
        <taxon>Salviinae</taxon>
        <taxon>Salvia</taxon>
        <taxon>Salvia subgen. Calosphace</taxon>
        <taxon>core Calosphace</taxon>
    </lineage>
</organism>
<comment type="caution">
    <text evidence="2">The sequence shown here is derived from an EMBL/GenBank/DDBJ whole genome shotgun (WGS) entry which is preliminary data.</text>
</comment>
<dbReference type="Proteomes" id="UP000298416">
    <property type="component" value="Unassembled WGS sequence"/>
</dbReference>
<reference evidence="2" key="1">
    <citation type="submission" date="2018-01" db="EMBL/GenBank/DDBJ databases">
        <authorList>
            <person name="Mao J.F."/>
        </authorList>
    </citation>
    <scope>NUCLEOTIDE SEQUENCE</scope>
    <source>
        <strain evidence="2">Huo1</strain>
        <tissue evidence="2">Leaf</tissue>
    </source>
</reference>
<protein>
    <submittedName>
        <fullName evidence="2">Uncharacterized protein</fullName>
    </submittedName>
</protein>
<evidence type="ECO:0000256" key="1">
    <source>
        <dbReference type="SAM" id="Phobius"/>
    </source>
</evidence>
<dbReference type="EMBL" id="PNBA02000015">
    <property type="protein sequence ID" value="KAG6398690.1"/>
    <property type="molecule type" value="Genomic_DNA"/>
</dbReference>
<keyword evidence="1" id="KW-1133">Transmembrane helix</keyword>